<dbReference type="Proteomes" id="UP001189429">
    <property type="component" value="Unassembled WGS sequence"/>
</dbReference>
<dbReference type="InterPro" id="IPR004087">
    <property type="entry name" value="KH_dom"/>
</dbReference>
<dbReference type="SMART" id="SM00322">
    <property type="entry name" value="KH"/>
    <property type="match status" value="4"/>
</dbReference>
<dbReference type="SUPFAM" id="SSF54791">
    <property type="entry name" value="Eukaryotic type KH-domain (KH-domain type I)"/>
    <property type="match status" value="4"/>
</dbReference>
<keyword evidence="1" id="KW-0677">Repeat</keyword>
<comment type="caution">
    <text evidence="5">The sequence shown here is derived from an EMBL/GenBank/DDBJ whole genome shotgun (WGS) entry which is preliminary data.</text>
</comment>
<feature type="compositionally biased region" description="Basic and acidic residues" evidence="3">
    <location>
        <begin position="315"/>
        <end position="326"/>
    </location>
</feature>
<dbReference type="PROSITE" id="PS50084">
    <property type="entry name" value="KH_TYPE_1"/>
    <property type="match status" value="4"/>
</dbReference>
<feature type="domain" description="K Homology" evidence="4">
    <location>
        <begin position="330"/>
        <end position="396"/>
    </location>
</feature>
<dbReference type="InterPro" id="IPR004088">
    <property type="entry name" value="KH_dom_type_1"/>
</dbReference>
<evidence type="ECO:0000256" key="3">
    <source>
        <dbReference type="SAM" id="MobiDB-lite"/>
    </source>
</evidence>
<proteinExistence type="predicted"/>
<keyword evidence="2" id="KW-0694">RNA-binding</keyword>
<name>A0ABN9W9C3_9DINO</name>
<feature type="region of interest" description="Disordered" evidence="3">
    <location>
        <begin position="1"/>
        <end position="66"/>
    </location>
</feature>
<feature type="non-terminal residue" evidence="5">
    <location>
        <position position="406"/>
    </location>
</feature>
<evidence type="ECO:0000256" key="2">
    <source>
        <dbReference type="PROSITE-ProRule" id="PRU00117"/>
    </source>
</evidence>
<evidence type="ECO:0000313" key="5">
    <source>
        <dbReference type="EMBL" id="CAK0882800.1"/>
    </source>
</evidence>
<feature type="region of interest" description="Disordered" evidence="3">
    <location>
        <begin position="313"/>
        <end position="332"/>
    </location>
</feature>
<keyword evidence="6" id="KW-1185">Reference proteome</keyword>
<accession>A0ABN9W9C3</accession>
<dbReference type="PANTHER" id="PTHR10288">
    <property type="entry name" value="KH DOMAIN CONTAINING RNA BINDING PROTEIN"/>
    <property type="match status" value="1"/>
</dbReference>
<feature type="domain" description="K Homology" evidence="4">
    <location>
        <begin position="233"/>
        <end position="301"/>
    </location>
</feature>
<dbReference type="Gene3D" id="3.30.1370.10">
    <property type="entry name" value="K Homology domain, type 1"/>
    <property type="match status" value="4"/>
</dbReference>
<dbReference type="Pfam" id="PF00013">
    <property type="entry name" value="KH_1"/>
    <property type="match status" value="4"/>
</dbReference>
<dbReference type="CDD" id="cd00105">
    <property type="entry name" value="KH-I"/>
    <property type="match status" value="4"/>
</dbReference>
<gene>
    <name evidence="5" type="ORF">PCOR1329_LOCUS65216</name>
</gene>
<dbReference type="InterPro" id="IPR036612">
    <property type="entry name" value="KH_dom_type_1_sf"/>
</dbReference>
<sequence>MQQAWQAQASQAAQGWQQAQQWQVQPGPSGSWPQQQQQQPPARREHQQREPKKRAQRKRQKFAGVGSEQELAQALFEERSEQLLSRTLEPLREAIIDVPRSCIAKVIGKGGQQICIIRRGSGAQVDARQQHSDPCPVRVFGSAQAIEKARDMIWDLVELANLRSGTVLYITRAKIGKVIGIRGAQIKEIQATTGAKVDVDKDVDPCKVIIGGDPDKVEHAKRLVLTLAMETADGESEYLDLPKNATGAVLGIGGQRLRELQLSSGARIDVDKTQPSVCRVRIAGTPEQIETAKQLVMLAVETPRPVEALVAPHLEASRRRPRRDDPNAPPTAICTVPIPAGASAARLIGRGGAMIQALQGQTGTRIWVDVEASEVRISGPQEGVEVARDLVQELLSGNTPAALMPQ</sequence>
<organism evidence="5 6">
    <name type="scientific">Prorocentrum cordatum</name>
    <dbReference type="NCBI Taxonomy" id="2364126"/>
    <lineage>
        <taxon>Eukaryota</taxon>
        <taxon>Sar</taxon>
        <taxon>Alveolata</taxon>
        <taxon>Dinophyceae</taxon>
        <taxon>Prorocentrales</taxon>
        <taxon>Prorocentraceae</taxon>
        <taxon>Prorocentrum</taxon>
    </lineage>
</organism>
<evidence type="ECO:0000256" key="1">
    <source>
        <dbReference type="ARBA" id="ARBA00022737"/>
    </source>
</evidence>
<feature type="domain" description="K Homology" evidence="4">
    <location>
        <begin position="162"/>
        <end position="229"/>
    </location>
</feature>
<feature type="compositionally biased region" description="Basic residues" evidence="3">
    <location>
        <begin position="51"/>
        <end position="61"/>
    </location>
</feature>
<evidence type="ECO:0000313" key="6">
    <source>
        <dbReference type="Proteomes" id="UP001189429"/>
    </source>
</evidence>
<evidence type="ECO:0000259" key="4">
    <source>
        <dbReference type="SMART" id="SM00322"/>
    </source>
</evidence>
<feature type="compositionally biased region" description="Low complexity" evidence="3">
    <location>
        <begin position="1"/>
        <end position="41"/>
    </location>
</feature>
<dbReference type="EMBL" id="CAUYUJ010018339">
    <property type="protein sequence ID" value="CAK0882800.1"/>
    <property type="molecule type" value="Genomic_DNA"/>
</dbReference>
<reference evidence="5" key="1">
    <citation type="submission" date="2023-10" db="EMBL/GenBank/DDBJ databases">
        <authorList>
            <person name="Chen Y."/>
            <person name="Shah S."/>
            <person name="Dougan E. K."/>
            <person name="Thang M."/>
            <person name="Chan C."/>
        </authorList>
    </citation>
    <scope>NUCLEOTIDE SEQUENCE [LARGE SCALE GENOMIC DNA]</scope>
</reference>
<feature type="domain" description="K Homology" evidence="4">
    <location>
        <begin position="90"/>
        <end position="158"/>
    </location>
</feature>
<protein>
    <recommendedName>
        <fullName evidence="4">K Homology domain-containing protein</fullName>
    </recommendedName>
</protein>